<dbReference type="STRING" id="492660.SAMN05192566_1580"/>
<keyword evidence="1" id="KW-0812">Transmembrane</keyword>
<keyword evidence="1" id="KW-0472">Membrane</keyword>
<gene>
    <name evidence="3" type="ORF">SAMN05192566_1580</name>
</gene>
<dbReference type="Gene3D" id="2.60.120.1440">
    <property type="match status" value="1"/>
</dbReference>
<dbReference type="PANTHER" id="PTHR30273:SF2">
    <property type="entry name" value="PROTEIN FECR"/>
    <property type="match status" value="1"/>
</dbReference>
<evidence type="ECO:0000313" key="4">
    <source>
        <dbReference type="Proteomes" id="UP000198629"/>
    </source>
</evidence>
<evidence type="ECO:0000256" key="1">
    <source>
        <dbReference type="SAM" id="Phobius"/>
    </source>
</evidence>
<evidence type="ECO:0000259" key="2">
    <source>
        <dbReference type="Pfam" id="PF04773"/>
    </source>
</evidence>
<organism evidence="3 4">
    <name type="scientific">Methylophilus rhizosphaerae</name>
    <dbReference type="NCBI Taxonomy" id="492660"/>
    <lineage>
        <taxon>Bacteria</taxon>
        <taxon>Pseudomonadati</taxon>
        <taxon>Pseudomonadota</taxon>
        <taxon>Betaproteobacteria</taxon>
        <taxon>Nitrosomonadales</taxon>
        <taxon>Methylophilaceae</taxon>
        <taxon>Methylophilus</taxon>
    </lineage>
</organism>
<dbReference type="PANTHER" id="PTHR30273">
    <property type="entry name" value="PERIPLASMIC SIGNAL SENSOR AND SIGMA FACTOR ACTIVATOR FECR-RELATED"/>
    <property type="match status" value="1"/>
</dbReference>
<dbReference type="InterPro" id="IPR006860">
    <property type="entry name" value="FecR"/>
</dbReference>
<dbReference type="EMBL" id="FNFX01000003">
    <property type="protein sequence ID" value="SDK53980.1"/>
    <property type="molecule type" value="Genomic_DNA"/>
</dbReference>
<proteinExistence type="predicted"/>
<dbReference type="GO" id="GO:0016989">
    <property type="term" value="F:sigma factor antagonist activity"/>
    <property type="evidence" value="ECO:0007669"/>
    <property type="project" value="TreeGrafter"/>
</dbReference>
<feature type="domain" description="FecR protein" evidence="2">
    <location>
        <begin position="81"/>
        <end position="172"/>
    </location>
</feature>
<sequence length="284" mass="31944">MTTQQQQNPDMHAETESSIADLMPYIKAAQNRFPSKEALFAEVNKERDGRKKRLKALQYTSAFIFCALGIWAVNPTISSKTYTTNYAQHDSISLSDGSTVQLNANSTLTANYRLRSREIYLEKGEASFTVKHALRPFTVAINTSIVLDIGTVFNIAKWDQSFIATVMEGEVELQTGDNKTRLVTGQSVKVTQLEVGSPYRASMDEVTAWQTGKILFNKTSLKDAINSIQRYREAPIALDPRLENMLITGIYEISKIEQLLDSMDSMFPVKVTRLDQGEIKIQKK</sequence>
<keyword evidence="4" id="KW-1185">Reference proteome</keyword>
<accession>A0A1G9CQN5</accession>
<keyword evidence="1" id="KW-1133">Transmembrane helix</keyword>
<feature type="transmembrane region" description="Helical" evidence="1">
    <location>
        <begin position="56"/>
        <end position="73"/>
    </location>
</feature>
<dbReference type="AlphaFoldDB" id="A0A1G9CQN5"/>
<dbReference type="RefSeq" id="WP_245652711.1">
    <property type="nucleotide sequence ID" value="NZ_FNFX01000003.1"/>
</dbReference>
<dbReference type="Pfam" id="PF04773">
    <property type="entry name" value="FecR"/>
    <property type="match status" value="1"/>
</dbReference>
<dbReference type="Proteomes" id="UP000198629">
    <property type="component" value="Unassembled WGS sequence"/>
</dbReference>
<dbReference type="PIRSF" id="PIRSF018266">
    <property type="entry name" value="FecR"/>
    <property type="match status" value="1"/>
</dbReference>
<protein>
    <submittedName>
        <fullName evidence="3">FecR family protein</fullName>
    </submittedName>
</protein>
<dbReference type="Gene3D" id="3.55.50.30">
    <property type="match status" value="1"/>
</dbReference>
<dbReference type="InterPro" id="IPR012373">
    <property type="entry name" value="Ferrdict_sens_TM"/>
</dbReference>
<reference evidence="4" key="1">
    <citation type="submission" date="2016-10" db="EMBL/GenBank/DDBJ databases">
        <authorList>
            <person name="Varghese N."/>
            <person name="Submissions S."/>
        </authorList>
    </citation>
    <scope>NUCLEOTIDE SEQUENCE [LARGE SCALE GENOMIC DNA]</scope>
    <source>
        <strain evidence="4">CBMB127</strain>
    </source>
</reference>
<name>A0A1G9CQN5_9PROT</name>
<evidence type="ECO:0000313" key="3">
    <source>
        <dbReference type="EMBL" id="SDK53980.1"/>
    </source>
</evidence>